<feature type="domain" description="YknX-like C-terminal permuted SH3-like" evidence="6">
    <location>
        <begin position="348"/>
        <end position="419"/>
    </location>
</feature>
<dbReference type="Proteomes" id="UP000033187">
    <property type="component" value="Chromosome 1"/>
</dbReference>
<dbReference type="Gene3D" id="1.10.287.470">
    <property type="entry name" value="Helix hairpin bin"/>
    <property type="match status" value="1"/>
</dbReference>
<dbReference type="InterPro" id="IPR006143">
    <property type="entry name" value="RND_pump_MFP"/>
</dbReference>
<feature type="region of interest" description="Disordered" evidence="3">
    <location>
        <begin position="37"/>
        <end position="61"/>
    </location>
</feature>
<evidence type="ECO:0000256" key="3">
    <source>
        <dbReference type="SAM" id="MobiDB-lite"/>
    </source>
</evidence>
<dbReference type="GO" id="GO:1990281">
    <property type="term" value="C:efflux pump complex"/>
    <property type="evidence" value="ECO:0007669"/>
    <property type="project" value="TreeGrafter"/>
</dbReference>
<dbReference type="SUPFAM" id="SSF111369">
    <property type="entry name" value="HlyD-like secretion proteins"/>
    <property type="match status" value="2"/>
</dbReference>
<dbReference type="Gene3D" id="2.40.30.170">
    <property type="match status" value="1"/>
</dbReference>
<dbReference type="Gene3D" id="2.40.420.20">
    <property type="match status" value="1"/>
</dbReference>
<keyword evidence="2" id="KW-0175">Coiled coil</keyword>
<feature type="domain" description="CzcB-like barrel-sandwich hybrid" evidence="5">
    <location>
        <begin position="99"/>
        <end position="260"/>
    </location>
</feature>
<dbReference type="RefSeq" id="WP_052744057.1">
    <property type="nucleotide sequence ID" value="NZ_LN829118.1"/>
</dbReference>
<dbReference type="GO" id="GO:0015562">
    <property type="term" value="F:efflux transmembrane transporter activity"/>
    <property type="evidence" value="ECO:0007669"/>
    <property type="project" value="TreeGrafter"/>
</dbReference>
<sequence length="431" mass="46026">MKKWLLLIAVVAVLSAGGYAYVYGDLQKQLAEKFAPSKTDNKSADKSSKETTEEQSSSSKAVAPEDSAIAVSVAVVQPALFVETVMVTGSLVAREQIFVAAEIEGQRIVELSAEEGDYVKKDDLLATLESEALSAQRAQITATIARADAAIDRAKSLIVESEARLDEAEAELKRATPLRSSGYLSESTYDQRRATARTARAQLTAAKHGLVLAEAEKNQAGAQGRELDWKLSKTEIRAPTSGLISRRTARIGGLVSSTKDPLFLLVSDAEIELDAEVPETKLTRLKIGQKAQISASGGPMVEGTVRLISPEVDIASRLGHVRIFLGANPNLRVGAFARGTIETSRTNGLAVPQSAVLYETSDTAQRPMVQRIVEGKVETVEVEIGSIAAGFMEITSGLTEGDVVVAKSGTFLRNGDHVRPIKPSPKISEAN</sequence>
<organism evidence="7 8">
    <name type="scientific">Candidatus Filomicrobium marinum</name>
    <dbReference type="NCBI Taxonomy" id="1608628"/>
    <lineage>
        <taxon>Bacteria</taxon>
        <taxon>Pseudomonadati</taxon>
        <taxon>Pseudomonadota</taxon>
        <taxon>Alphaproteobacteria</taxon>
        <taxon>Hyphomicrobiales</taxon>
        <taxon>Hyphomicrobiaceae</taxon>
        <taxon>Filomicrobium</taxon>
    </lineage>
</organism>
<dbReference type="OrthoDB" id="7422354at2"/>
<gene>
    <name evidence="7" type="ORF">YBN1229_v1_3833</name>
</gene>
<protein>
    <submittedName>
        <fullName evidence="7">RND transporter</fullName>
    </submittedName>
</protein>
<name>A0A0D6JL88_9HYPH</name>
<proteinExistence type="inferred from homology"/>
<dbReference type="PANTHER" id="PTHR30469">
    <property type="entry name" value="MULTIDRUG RESISTANCE PROTEIN MDTA"/>
    <property type="match status" value="1"/>
</dbReference>
<comment type="similarity">
    <text evidence="1">Belongs to the membrane fusion protein (MFP) (TC 8.A.1) family.</text>
</comment>
<dbReference type="Gene3D" id="2.40.50.100">
    <property type="match status" value="1"/>
</dbReference>
<feature type="coiled-coil region" evidence="2">
    <location>
        <begin position="144"/>
        <end position="171"/>
    </location>
</feature>
<dbReference type="InterPro" id="IPR058792">
    <property type="entry name" value="Beta-barrel_RND_2"/>
</dbReference>
<evidence type="ECO:0000259" key="5">
    <source>
        <dbReference type="Pfam" id="PF25973"/>
    </source>
</evidence>
<evidence type="ECO:0000256" key="1">
    <source>
        <dbReference type="ARBA" id="ARBA00009477"/>
    </source>
</evidence>
<dbReference type="InterPro" id="IPR058647">
    <property type="entry name" value="BSH_CzcB-like"/>
</dbReference>
<keyword evidence="8" id="KW-1185">Reference proteome</keyword>
<evidence type="ECO:0000259" key="4">
    <source>
        <dbReference type="Pfam" id="PF25954"/>
    </source>
</evidence>
<dbReference type="KEGG" id="fil:BN1229_v1_3843"/>
<reference evidence="8" key="1">
    <citation type="submission" date="2015-02" db="EMBL/GenBank/DDBJ databases">
        <authorList>
            <person name="Chooi Y.-H."/>
        </authorList>
    </citation>
    <scope>NUCLEOTIDE SEQUENCE [LARGE SCALE GENOMIC DNA]</scope>
    <source>
        <strain evidence="8">strain Y</strain>
    </source>
</reference>
<accession>A0A0D6JL88</accession>
<dbReference type="Pfam" id="PF25989">
    <property type="entry name" value="YknX_C"/>
    <property type="match status" value="1"/>
</dbReference>
<dbReference type="NCBIfam" id="TIGR01730">
    <property type="entry name" value="RND_mfp"/>
    <property type="match status" value="1"/>
</dbReference>
<feature type="compositionally biased region" description="Basic and acidic residues" evidence="3">
    <location>
        <begin position="39"/>
        <end position="52"/>
    </location>
</feature>
<dbReference type="Pfam" id="PF25954">
    <property type="entry name" value="Beta-barrel_RND_2"/>
    <property type="match status" value="1"/>
</dbReference>
<feature type="domain" description="CusB-like beta-barrel" evidence="4">
    <location>
        <begin position="273"/>
        <end position="343"/>
    </location>
</feature>
<dbReference type="KEGG" id="fiy:BN1229_v1_3833"/>
<evidence type="ECO:0000313" key="7">
    <source>
        <dbReference type="EMBL" id="CPR22400.1"/>
    </source>
</evidence>
<evidence type="ECO:0000256" key="2">
    <source>
        <dbReference type="SAM" id="Coils"/>
    </source>
</evidence>
<evidence type="ECO:0000313" key="8">
    <source>
        <dbReference type="Proteomes" id="UP000033187"/>
    </source>
</evidence>
<dbReference type="Pfam" id="PF25973">
    <property type="entry name" value="BSH_CzcB"/>
    <property type="match status" value="1"/>
</dbReference>
<dbReference type="AlphaFoldDB" id="A0A0D6JL88"/>
<dbReference type="EMBL" id="LN829119">
    <property type="protein sequence ID" value="CPR22400.1"/>
    <property type="molecule type" value="Genomic_DNA"/>
</dbReference>
<evidence type="ECO:0000259" key="6">
    <source>
        <dbReference type="Pfam" id="PF25989"/>
    </source>
</evidence>
<dbReference type="PANTHER" id="PTHR30469:SF15">
    <property type="entry name" value="HLYD FAMILY OF SECRETION PROTEINS"/>
    <property type="match status" value="1"/>
</dbReference>
<dbReference type="InterPro" id="IPR058637">
    <property type="entry name" value="YknX-like_C"/>
</dbReference>